<proteinExistence type="predicted"/>
<gene>
    <name evidence="1" type="ORF">AX774_g7027</name>
</gene>
<keyword evidence="2" id="KW-1185">Reference proteome</keyword>
<reference evidence="2" key="1">
    <citation type="submission" date="2017-01" db="EMBL/GenBank/DDBJ databases">
        <authorList>
            <person name="Wang Y."/>
            <person name="White M."/>
            <person name="Kvist S."/>
            <person name="Moncalvo J.-M."/>
        </authorList>
    </citation>
    <scope>NUCLEOTIDE SEQUENCE [LARGE SCALE GENOMIC DNA]</scope>
    <source>
        <strain evidence="2">COL-18-3</strain>
    </source>
</reference>
<protein>
    <submittedName>
        <fullName evidence="1">Uncharacterized protein</fullName>
    </submittedName>
</protein>
<accession>A0A1R1PFB0</accession>
<dbReference type="EMBL" id="LSSK01001511">
    <property type="protein sequence ID" value="OMH79552.1"/>
    <property type="molecule type" value="Genomic_DNA"/>
</dbReference>
<sequence length="648" mass="73994">MAVNSLASFLELGEETTGLNRKGDSKKNRLLNNTISENAAGILVKLVTSDPDLYYGFYNEFMNLSFQLQSATSNSPLRAKVRMATIPLILQIKTKISDRRDYKQRVELIQKYIAPSVNQHLGLNAFLDEPSNFYNQVGLLTEDGGFVEQRKILEVQCYTLRKMVECISENSAAVVSLGDEYDFFTDVFASQTCYDLVYSILRLIRVLHSAFNPNGIAPKTFIEFLEKHVYSTDTDAVANQECRYLYNFLFSVTEHCYTSLGVLINHGTLYNTDVFAYFTHALFENISYLPLNVAKNIISKVVLSNIRPHVSLSTNKEDISTAQLRSSCIYSYLFPLLKHYKDLLLTNNCYVDTYASLPDVVVFYRSFSDLIINLLKFLNCGFIRFENFEKTILSMSQFDYSNKFSILSAPEFPTEQVNLPIALCFVNHQDMLPLLLETISVLIRFKDSSLVLKLVTQVNLNISINVPLSSMLSTSHIQRLVSFDAHNILDSLSSYFCHRFLIDLCSLLFDSYHYELIDFVYNSISDLVYTALITKRFRSLDLLPEDCDSEMFTNKYIESVGTTFLQTNMLPVSKVNDLFIYYSNSQHDQKKRRAKLKLMLSNVDGINRNNKLLQDSLSFTKIPSAASNKYNYGHASALSYNIDSILPF</sequence>
<organism evidence="1 2">
    <name type="scientific">Zancudomyces culisetae</name>
    <name type="common">Gut fungus</name>
    <name type="synonym">Smittium culisetae</name>
    <dbReference type="NCBI Taxonomy" id="1213189"/>
    <lineage>
        <taxon>Eukaryota</taxon>
        <taxon>Fungi</taxon>
        <taxon>Fungi incertae sedis</taxon>
        <taxon>Zoopagomycota</taxon>
        <taxon>Kickxellomycotina</taxon>
        <taxon>Harpellomycetes</taxon>
        <taxon>Harpellales</taxon>
        <taxon>Legeriomycetaceae</taxon>
        <taxon>Zancudomyces</taxon>
    </lineage>
</organism>
<evidence type="ECO:0000313" key="1">
    <source>
        <dbReference type="EMBL" id="OMH79552.1"/>
    </source>
</evidence>
<dbReference type="AlphaFoldDB" id="A0A1R1PFB0"/>
<evidence type="ECO:0000313" key="2">
    <source>
        <dbReference type="Proteomes" id="UP000188320"/>
    </source>
</evidence>
<comment type="caution">
    <text evidence="1">The sequence shown here is derived from an EMBL/GenBank/DDBJ whole genome shotgun (WGS) entry which is preliminary data.</text>
</comment>
<dbReference type="Proteomes" id="UP000188320">
    <property type="component" value="Unassembled WGS sequence"/>
</dbReference>
<name>A0A1R1PFB0_ZANCU</name>